<organism evidence="1 2">
    <name type="scientific">Pseudozyma antarctica</name>
    <name type="common">Yeast</name>
    <name type="synonym">Candida antarctica</name>
    <dbReference type="NCBI Taxonomy" id="84753"/>
    <lineage>
        <taxon>Eukaryota</taxon>
        <taxon>Fungi</taxon>
        <taxon>Dikarya</taxon>
        <taxon>Basidiomycota</taxon>
        <taxon>Ustilaginomycotina</taxon>
        <taxon>Ustilaginomycetes</taxon>
        <taxon>Ustilaginales</taxon>
        <taxon>Ustilaginaceae</taxon>
        <taxon>Moesziomyces</taxon>
    </lineage>
</organism>
<proteinExistence type="predicted"/>
<dbReference type="GeneID" id="26303729"/>
<reference evidence="2" key="1">
    <citation type="journal article" date="2014" name="Genome Announc.">
        <title>Draft Genome Sequence of the Yeast Pseudozyma antarctica Type Strain JCM10317, a Producer of the Glycolipid Biosurfactants, Mannosylerythritol Lipids.</title>
        <authorList>
            <person name="Saika A."/>
            <person name="Koike H."/>
            <person name="Hori T."/>
            <person name="Fukuoka T."/>
            <person name="Sato S."/>
            <person name="Habe H."/>
            <person name="Kitamoto D."/>
            <person name="Morita T."/>
        </authorList>
    </citation>
    <scope>NUCLEOTIDE SEQUENCE [LARGE SCALE GENOMIC DNA]</scope>
    <source>
        <strain evidence="2">JCM 10317</strain>
    </source>
</reference>
<protein>
    <submittedName>
        <fullName evidence="1">Uncharacterized protein</fullName>
    </submittedName>
</protein>
<dbReference type="OrthoDB" id="2547616at2759"/>
<keyword evidence="2" id="KW-1185">Reference proteome</keyword>
<dbReference type="EMBL" id="DF830073">
    <property type="protein sequence ID" value="GAK64782.1"/>
    <property type="molecule type" value="Genomic_DNA"/>
</dbReference>
<name>A0A081CDN6_PSEA2</name>
<evidence type="ECO:0000313" key="1">
    <source>
        <dbReference type="EMBL" id="GAK64782.1"/>
    </source>
</evidence>
<dbReference type="HOGENOM" id="CLU_081049_0_0_1"/>
<evidence type="ECO:0000313" key="2">
    <source>
        <dbReference type="Proteomes" id="UP000053758"/>
    </source>
</evidence>
<gene>
    <name evidence="1" type="ORF">PAN0_006c2997</name>
</gene>
<dbReference type="AlphaFoldDB" id="A0A081CDN6"/>
<dbReference type="RefSeq" id="XP_014657125.1">
    <property type="nucleotide sequence ID" value="XM_014801639.1"/>
</dbReference>
<dbReference type="Proteomes" id="UP000053758">
    <property type="component" value="Unassembled WGS sequence"/>
</dbReference>
<accession>A0A081CDN6</accession>
<sequence length="196" mass="21956">MLLLVLVVVSLLGVSALPVDTLQPQVYSPVQLSQYCNAADNYCFYVDQIHPGTVRASPYTATDEQGQFLLRRDAYMQRPYRVCFGGCCILFDFTTQPGCVHMRYVARKHAEPGHLLARFANEPQQVLGPRSFMQKHLVACPQDGMPVPYAIIAARGGNATIPHEDERKLQIDPVQEGKQNTKPDYFDDVTVQLINT</sequence>